<feature type="transmembrane region" description="Helical" evidence="9">
    <location>
        <begin position="102"/>
        <end position="122"/>
    </location>
</feature>
<dbReference type="UniPathway" id="UPA00665"/>
<dbReference type="PROSITE" id="PS00855">
    <property type="entry name" value="SPASE_II"/>
    <property type="match status" value="1"/>
</dbReference>
<evidence type="ECO:0000256" key="6">
    <source>
        <dbReference type="ARBA" id="ARBA00022801"/>
    </source>
</evidence>
<feature type="transmembrane region" description="Helical" evidence="9">
    <location>
        <begin position="134"/>
        <end position="154"/>
    </location>
</feature>
<accession>A0A4D6YFU5</accession>
<dbReference type="Pfam" id="PF01252">
    <property type="entry name" value="Peptidase_A8"/>
    <property type="match status" value="1"/>
</dbReference>
<feature type="transmembrane region" description="Helical" evidence="9">
    <location>
        <begin position="69"/>
        <end position="90"/>
    </location>
</feature>
<dbReference type="PRINTS" id="PR00781">
    <property type="entry name" value="LIPOSIGPTASE"/>
</dbReference>
<evidence type="ECO:0000256" key="11">
    <source>
        <dbReference type="RuleBase" id="RU004181"/>
    </source>
</evidence>
<comment type="similarity">
    <text evidence="1 9 11">Belongs to the peptidase A8 family.</text>
</comment>
<proteinExistence type="inferred from homology"/>
<keyword evidence="7 9" id="KW-1133">Transmembrane helix</keyword>
<keyword evidence="6 9" id="KW-0378">Hydrolase</keyword>
<gene>
    <name evidence="9 12" type="primary">lspA</name>
    <name evidence="12" type="ORF">D9V76_00770</name>
</gene>
<evidence type="ECO:0000256" key="4">
    <source>
        <dbReference type="ARBA" id="ARBA00022692"/>
    </source>
</evidence>
<keyword evidence="8 9" id="KW-0472">Membrane</keyword>
<evidence type="ECO:0000256" key="5">
    <source>
        <dbReference type="ARBA" id="ARBA00022750"/>
    </source>
</evidence>
<evidence type="ECO:0000313" key="13">
    <source>
        <dbReference type="Proteomes" id="UP000298688"/>
    </source>
</evidence>
<keyword evidence="2 9" id="KW-1003">Cell membrane</keyword>
<comment type="pathway">
    <text evidence="9">Protein modification; lipoprotein biosynthesis (signal peptide cleavage).</text>
</comment>
<dbReference type="InterPro" id="IPR001872">
    <property type="entry name" value="Peptidase_A8"/>
</dbReference>
<dbReference type="EC" id="3.4.23.36" evidence="9"/>
<comment type="function">
    <text evidence="9 10">This protein specifically catalyzes the removal of signal peptides from prolipoproteins.</text>
</comment>
<dbReference type="GO" id="GO:0004190">
    <property type="term" value="F:aspartic-type endopeptidase activity"/>
    <property type="evidence" value="ECO:0007669"/>
    <property type="project" value="UniProtKB-UniRule"/>
</dbReference>
<dbReference type="PANTHER" id="PTHR33695:SF1">
    <property type="entry name" value="LIPOPROTEIN SIGNAL PEPTIDASE"/>
    <property type="match status" value="1"/>
</dbReference>
<sequence length="161" mass="19283">MKKKHYFKKFYWIYITIIVFIVTIDFYSKKWILNNLNIYEKQKIFLILNLFHVHNFGAAFSLLSDQNGWQKYFLLIFSIVVILVLIKMIIKFKKKDKNKILSYSLILAGAIGNLIDRINYGFVIDFIDLHIKNWHFATFNIADFSIFIGMIIIMKNNYYNS</sequence>
<dbReference type="PANTHER" id="PTHR33695">
    <property type="entry name" value="LIPOPROTEIN SIGNAL PEPTIDASE"/>
    <property type="match status" value="1"/>
</dbReference>
<comment type="subcellular location">
    <subcellularLocation>
        <location evidence="9">Cell membrane</location>
        <topology evidence="9">Multi-pass membrane protein</topology>
    </subcellularLocation>
</comment>
<dbReference type="OrthoDB" id="9810259at2"/>
<feature type="transmembrane region" description="Helical" evidence="9">
    <location>
        <begin position="12"/>
        <end position="32"/>
    </location>
</feature>
<keyword evidence="3 9" id="KW-0645">Protease</keyword>
<evidence type="ECO:0000256" key="9">
    <source>
        <dbReference type="HAMAP-Rule" id="MF_00161"/>
    </source>
</evidence>
<feature type="active site" evidence="9">
    <location>
        <position position="125"/>
    </location>
</feature>
<feature type="transmembrane region" description="Helical" evidence="9">
    <location>
        <begin position="44"/>
        <end position="63"/>
    </location>
</feature>
<evidence type="ECO:0000256" key="1">
    <source>
        <dbReference type="ARBA" id="ARBA00006139"/>
    </source>
</evidence>
<comment type="catalytic activity">
    <reaction evidence="9 10">
        <text>Release of signal peptides from bacterial membrane prolipoproteins. Hydrolyzes -Xaa-Yaa-Zaa-|-(S,diacylglyceryl)Cys-, in which Xaa is hydrophobic (preferably Leu), and Yaa (Ala or Ser) and Zaa (Gly or Ala) have small, neutral side chains.</text>
        <dbReference type="EC" id="3.4.23.36"/>
    </reaction>
</comment>
<dbReference type="GO" id="GO:0006508">
    <property type="term" value="P:proteolysis"/>
    <property type="evidence" value="ECO:0007669"/>
    <property type="project" value="UniProtKB-KW"/>
</dbReference>
<dbReference type="Proteomes" id="UP000298688">
    <property type="component" value="Chromosome"/>
</dbReference>
<dbReference type="HAMAP" id="MF_00161">
    <property type="entry name" value="LspA"/>
    <property type="match status" value="1"/>
</dbReference>
<dbReference type="NCBIfam" id="TIGR00077">
    <property type="entry name" value="lspA"/>
    <property type="match status" value="1"/>
</dbReference>
<evidence type="ECO:0000256" key="10">
    <source>
        <dbReference type="RuleBase" id="RU000594"/>
    </source>
</evidence>
<reference evidence="12 13" key="1">
    <citation type="submission" date="2018-12" db="EMBL/GenBank/DDBJ databases">
        <authorList>
            <person name="Chong R.A."/>
        </authorList>
    </citation>
    <scope>NUCLEOTIDE SEQUENCE [LARGE SCALE GENOMIC DNA]</scope>
    <source>
        <strain evidence="12 13">Rpa</strain>
    </source>
</reference>
<keyword evidence="4 9" id="KW-0812">Transmembrane</keyword>
<organism evidence="12 13">
    <name type="scientific">Buchnera aphidicola subsp. Rhopalosiphum padi</name>
    <dbReference type="NCBI Taxonomy" id="98793"/>
    <lineage>
        <taxon>Bacteria</taxon>
        <taxon>Pseudomonadati</taxon>
        <taxon>Pseudomonadota</taxon>
        <taxon>Gammaproteobacteria</taxon>
        <taxon>Enterobacterales</taxon>
        <taxon>Erwiniaceae</taxon>
        <taxon>Buchnera</taxon>
    </lineage>
</organism>
<feature type="active site" evidence="9">
    <location>
        <position position="143"/>
    </location>
</feature>
<reference evidence="12 13" key="2">
    <citation type="submission" date="2019-05" db="EMBL/GenBank/DDBJ databases">
        <title>Genome evolution of the obligate endosymbiont Buchnera aphidicola.</title>
        <authorList>
            <person name="Moran N.A."/>
        </authorList>
    </citation>
    <scope>NUCLEOTIDE SEQUENCE [LARGE SCALE GENOMIC DNA]</scope>
    <source>
        <strain evidence="12 13">Rpa</strain>
    </source>
</reference>
<dbReference type="GO" id="GO:0005886">
    <property type="term" value="C:plasma membrane"/>
    <property type="evidence" value="ECO:0007669"/>
    <property type="project" value="UniProtKB-SubCell"/>
</dbReference>
<evidence type="ECO:0000313" key="12">
    <source>
        <dbReference type="EMBL" id="QCI24804.1"/>
    </source>
</evidence>
<dbReference type="RefSeq" id="WP_158336946.1">
    <property type="nucleotide sequence ID" value="NZ_CP034858.1"/>
</dbReference>
<keyword evidence="5 9" id="KW-0064">Aspartyl protease</keyword>
<protein>
    <recommendedName>
        <fullName evidence="9">Lipoprotein signal peptidase</fullName>
        <ecNumber evidence="9">3.4.23.36</ecNumber>
    </recommendedName>
    <alternativeName>
        <fullName evidence="9">Prolipoprotein signal peptidase</fullName>
    </alternativeName>
    <alternativeName>
        <fullName evidence="9">Signal peptidase II</fullName>
        <shortName evidence="9">SPase II</shortName>
    </alternativeName>
</protein>
<dbReference type="AlphaFoldDB" id="A0A4D6YFU5"/>
<evidence type="ECO:0000256" key="3">
    <source>
        <dbReference type="ARBA" id="ARBA00022670"/>
    </source>
</evidence>
<evidence type="ECO:0000256" key="2">
    <source>
        <dbReference type="ARBA" id="ARBA00022475"/>
    </source>
</evidence>
<name>A0A4D6YFU5_BUCRP</name>
<evidence type="ECO:0000256" key="7">
    <source>
        <dbReference type="ARBA" id="ARBA00022989"/>
    </source>
</evidence>
<evidence type="ECO:0000256" key="8">
    <source>
        <dbReference type="ARBA" id="ARBA00023136"/>
    </source>
</evidence>
<dbReference type="EMBL" id="CP034858">
    <property type="protein sequence ID" value="QCI24804.1"/>
    <property type="molecule type" value="Genomic_DNA"/>
</dbReference>